<dbReference type="GO" id="GO:0045259">
    <property type="term" value="C:proton-transporting ATP synthase complex"/>
    <property type="evidence" value="ECO:0007669"/>
    <property type="project" value="UniProtKB-KW"/>
</dbReference>
<keyword evidence="9 12" id="KW-0406">Ion transport</keyword>
<evidence type="ECO:0000256" key="9">
    <source>
        <dbReference type="ARBA" id="ARBA00023065"/>
    </source>
</evidence>
<comment type="subcellular location">
    <subcellularLocation>
        <location evidence="1 12">Mitochondrion membrane</location>
        <topology evidence="1 12">Single-pass membrane protein</topology>
    </subcellularLocation>
</comment>
<accession>A0A9E8LNX4</accession>
<feature type="transmembrane region" description="Helical" evidence="13">
    <location>
        <begin position="6"/>
        <end position="29"/>
    </location>
</feature>
<dbReference type="GO" id="GO:0031966">
    <property type="term" value="C:mitochondrial membrane"/>
    <property type="evidence" value="ECO:0007669"/>
    <property type="project" value="UniProtKB-SubCell"/>
</dbReference>
<evidence type="ECO:0000256" key="4">
    <source>
        <dbReference type="ARBA" id="ARBA00022448"/>
    </source>
</evidence>
<evidence type="ECO:0000256" key="1">
    <source>
        <dbReference type="ARBA" id="ARBA00004304"/>
    </source>
</evidence>
<protein>
    <recommendedName>
        <fullName evidence="12">ATP synthase complex subunit 8</fullName>
    </recommendedName>
</protein>
<dbReference type="InterPro" id="IPR001421">
    <property type="entry name" value="ATP8_metazoa"/>
</dbReference>
<keyword evidence="10 12" id="KW-0496">Mitochondrion</keyword>
<keyword evidence="11 13" id="KW-0472">Membrane</keyword>
<evidence type="ECO:0000256" key="11">
    <source>
        <dbReference type="ARBA" id="ARBA00023136"/>
    </source>
</evidence>
<evidence type="ECO:0000256" key="6">
    <source>
        <dbReference type="ARBA" id="ARBA00022692"/>
    </source>
</evidence>
<reference evidence="14" key="1">
    <citation type="submission" date="2021-11" db="EMBL/GenBank/DDBJ databases">
        <authorList>
            <person name="Ge X.-Y."/>
            <person name="Peng L."/>
            <person name="Sun C.-H."/>
            <person name="Wang B.-X."/>
        </authorList>
    </citation>
    <scope>NUCLEOTIDE SEQUENCE</scope>
</reference>
<dbReference type="GO" id="GO:0015986">
    <property type="term" value="P:proton motive force-driven ATP synthesis"/>
    <property type="evidence" value="ECO:0007669"/>
    <property type="project" value="InterPro"/>
</dbReference>
<evidence type="ECO:0000256" key="12">
    <source>
        <dbReference type="RuleBase" id="RU003661"/>
    </source>
</evidence>
<evidence type="ECO:0000256" key="5">
    <source>
        <dbReference type="ARBA" id="ARBA00022547"/>
    </source>
</evidence>
<proteinExistence type="inferred from homology"/>
<dbReference type="Pfam" id="PF00895">
    <property type="entry name" value="ATP-synt_8"/>
    <property type="match status" value="1"/>
</dbReference>
<name>A0A9E8LNX4_9NEOP</name>
<reference evidence="14" key="2">
    <citation type="journal article" date="2022" name="Syst. Entomol.">
        <title>Massive gene rearrangements of mitochondrial genomes and implications for the phylogeny of Trichoptera (Insecta).</title>
        <authorList>
            <person name="Ge X."/>
            <person name="Peng L."/>
            <person name="Vogler A.P."/>
            <person name="Morse J.C."/>
            <person name="Yang L."/>
            <person name="Sun C."/>
            <person name="Wang B."/>
        </authorList>
    </citation>
    <scope>NUCLEOTIDE SEQUENCE</scope>
</reference>
<keyword evidence="4 12" id="KW-0813">Transport</keyword>
<organism evidence="14">
    <name type="scientific">Hydroptila sp. XG-2021</name>
    <dbReference type="NCBI Taxonomy" id="2996735"/>
    <lineage>
        <taxon>Eukaryota</taxon>
        <taxon>Metazoa</taxon>
        <taxon>Ecdysozoa</taxon>
        <taxon>Arthropoda</taxon>
        <taxon>Hexapoda</taxon>
        <taxon>Insecta</taxon>
        <taxon>Pterygota</taxon>
        <taxon>Neoptera</taxon>
        <taxon>Endopterygota</taxon>
        <taxon>Trichoptera</taxon>
        <taxon>Integripalpia</taxon>
        <taxon>Hydroptiloidea</taxon>
        <taxon>Hydroptilidae</taxon>
        <taxon>Hydroptilinae</taxon>
        <taxon>Hydroptilini</taxon>
        <taxon>Hydroptila</taxon>
    </lineage>
</organism>
<evidence type="ECO:0000256" key="8">
    <source>
        <dbReference type="ARBA" id="ARBA00022989"/>
    </source>
</evidence>
<sequence length="53" mass="6504">MPQMAPTNWLILFLLFIVIMLIFNIMNYFNMFNLQTSSQSHFKSQLHKPLWKW</sequence>
<geneLocation type="mitochondrion" evidence="14"/>
<evidence type="ECO:0000256" key="7">
    <source>
        <dbReference type="ARBA" id="ARBA00022781"/>
    </source>
</evidence>
<dbReference type="GO" id="GO:0015078">
    <property type="term" value="F:proton transmembrane transporter activity"/>
    <property type="evidence" value="ECO:0007669"/>
    <property type="project" value="InterPro"/>
</dbReference>
<gene>
    <name evidence="14" type="primary">ATP8</name>
</gene>
<evidence type="ECO:0000256" key="2">
    <source>
        <dbReference type="ARBA" id="ARBA00008892"/>
    </source>
</evidence>
<evidence type="ECO:0000256" key="3">
    <source>
        <dbReference type="ARBA" id="ARBA00011291"/>
    </source>
</evidence>
<dbReference type="AlphaFoldDB" id="A0A9E8LNX4"/>
<dbReference type="EMBL" id="OL678024">
    <property type="protein sequence ID" value="UZZ44055.1"/>
    <property type="molecule type" value="Genomic_DNA"/>
</dbReference>
<evidence type="ECO:0000313" key="14">
    <source>
        <dbReference type="EMBL" id="UZZ44055.1"/>
    </source>
</evidence>
<keyword evidence="7 12" id="KW-0375">Hydrogen ion transport</keyword>
<evidence type="ECO:0000256" key="10">
    <source>
        <dbReference type="ARBA" id="ARBA00023128"/>
    </source>
</evidence>
<evidence type="ECO:0000256" key="13">
    <source>
        <dbReference type="SAM" id="Phobius"/>
    </source>
</evidence>
<keyword evidence="6 12" id="KW-0812">Transmembrane</keyword>
<comment type="similarity">
    <text evidence="2 12">Belongs to the ATPase protein 8 family.</text>
</comment>
<keyword evidence="5 12" id="KW-0138">CF(0)</keyword>
<keyword evidence="8 13" id="KW-1133">Transmembrane helix</keyword>
<comment type="subunit">
    <text evidence="3">F-type ATPases have 2 components, CF(1) - the catalytic core - and CF(0) - the membrane proton channel.</text>
</comment>